<evidence type="ECO:0000256" key="3">
    <source>
        <dbReference type="ARBA" id="ARBA00007972"/>
    </source>
</evidence>
<keyword evidence="9" id="KW-0832">Ubl conjugation</keyword>
<comment type="subunit">
    <text evidence="15">Component of the cytochrome c oxidase (complex IV, CIV), a multisubunit enzyme composed of a catalytic core of 3 subunits and several supernumerary subunits. The complex exists as a monomer or a dimer and forms supercomplexes (SCs) in the inner mitochondrial membrane with ubiquinol-cytochrome c oxidoreductase (cytochrome b-c1 complex, complex III, CIII).</text>
</comment>
<reference evidence="16 17" key="1">
    <citation type="journal article" date="2007" name="Science">
        <title>Sea anemone genome reveals ancestral eumetazoan gene repertoire and genomic organization.</title>
        <authorList>
            <person name="Putnam N.H."/>
            <person name="Srivastava M."/>
            <person name="Hellsten U."/>
            <person name="Dirks B."/>
            <person name="Chapman J."/>
            <person name="Salamov A."/>
            <person name="Terry A."/>
            <person name="Shapiro H."/>
            <person name="Lindquist E."/>
            <person name="Kapitonov V.V."/>
            <person name="Jurka J."/>
            <person name="Genikhovich G."/>
            <person name="Grigoriev I.V."/>
            <person name="Lucas S.M."/>
            <person name="Steele R.E."/>
            <person name="Finnerty J.R."/>
            <person name="Technau U."/>
            <person name="Martindale M.Q."/>
            <person name="Rokhsar D.S."/>
        </authorList>
    </citation>
    <scope>NUCLEOTIDE SEQUENCE [LARGE SCALE GENOMIC DNA]</scope>
    <source>
        <strain evidence="17">CH2 X CH6</strain>
    </source>
</reference>
<dbReference type="GO" id="GO:0005743">
    <property type="term" value="C:mitochondrial inner membrane"/>
    <property type="evidence" value="ECO:0007669"/>
    <property type="project" value="UniProtKB-SubCell"/>
</dbReference>
<dbReference type="eggNOG" id="KOG4077">
    <property type="taxonomic scope" value="Eukaryota"/>
</dbReference>
<dbReference type="OrthoDB" id="5778907at2759"/>
<dbReference type="GO" id="GO:0006123">
    <property type="term" value="P:mitochondrial electron transport, cytochrome c to oxygen"/>
    <property type="evidence" value="ECO:0000318"/>
    <property type="project" value="GO_Central"/>
</dbReference>
<evidence type="ECO:0000256" key="5">
    <source>
        <dbReference type="ARBA" id="ARBA00022553"/>
    </source>
</evidence>
<dbReference type="InParanoid" id="A7SX99"/>
<dbReference type="InterPro" id="IPR036545">
    <property type="entry name" value="Cyt_c_oxidase_su5A/6_sf"/>
</dbReference>
<comment type="similarity">
    <text evidence="3 15">Belongs to the cytochrome c oxidase subunit 5A family.</text>
</comment>
<keyword evidence="13 15" id="KW-0472">Membrane</keyword>
<organism evidence="16 17">
    <name type="scientific">Nematostella vectensis</name>
    <name type="common">Starlet sea anemone</name>
    <dbReference type="NCBI Taxonomy" id="45351"/>
    <lineage>
        <taxon>Eukaryota</taxon>
        <taxon>Metazoa</taxon>
        <taxon>Cnidaria</taxon>
        <taxon>Anthozoa</taxon>
        <taxon>Hexacorallia</taxon>
        <taxon>Actiniaria</taxon>
        <taxon>Edwardsiidae</taxon>
        <taxon>Nematostella</taxon>
    </lineage>
</organism>
<evidence type="ECO:0000256" key="11">
    <source>
        <dbReference type="ARBA" id="ARBA00023004"/>
    </source>
</evidence>
<dbReference type="PANTHER" id="PTHR14200:SF11">
    <property type="entry name" value="CYTOCHROME C OXIDASE SUBUNIT 5A, MITOCHONDRIAL"/>
    <property type="match status" value="1"/>
</dbReference>
<gene>
    <name evidence="16" type="ORF">NEMVEDRAFT_v1g175253</name>
</gene>
<keyword evidence="11 15" id="KW-0408">Iron</keyword>
<evidence type="ECO:0000313" key="16">
    <source>
        <dbReference type="EMBL" id="EDO31660.1"/>
    </source>
</evidence>
<dbReference type="UniPathway" id="UPA00705"/>
<evidence type="ECO:0000256" key="6">
    <source>
        <dbReference type="ARBA" id="ARBA00022617"/>
    </source>
</evidence>
<dbReference type="STRING" id="45351.A7SX99"/>
<evidence type="ECO:0000256" key="1">
    <source>
        <dbReference type="ARBA" id="ARBA00004443"/>
    </source>
</evidence>
<protein>
    <recommendedName>
        <fullName evidence="4 15">Cytochrome c oxidase subunit 5A, mitochondrial</fullName>
    </recommendedName>
    <alternativeName>
        <fullName evidence="14 15">Cytochrome c oxidase polypeptide Va</fullName>
    </alternativeName>
</protein>
<dbReference type="Proteomes" id="UP000001593">
    <property type="component" value="Unassembled WGS sequence"/>
</dbReference>
<dbReference type="FunFam" id="1.25.40.40:FF:000002">
    <property type="entry name" value="cytochrome c oxidase subunit 5A, mitochondrial"/>
    <property type="match status" value="1"/>
</dbReference>
<keyword evidence="8 15" id="KW-0999">Mitochondrion inner membrane</keyword>
<evidence type="ECO:0000256" key="9">
    <source>
        <dbReference type="ARBA" id="ARBA00022843"/>
    </source>
</evidence>
<proteinExistence type="inferred from homology"/>
<comment type="function">
    <text evidence="15">Component of the cytochrome c oxidase, the last enzyme in the mitochondrial electron transport chain which drives oxidative phosphorylation. The respiratory chain contains 3 multisubunit complexes succinate dehydrogenase (complex II, CII), ubiquinol-cytochrome c oxidoreductase (cytochrome b-c1 complex, complex III, CIII) and cytochrome c oxidase (complex IV, CIV), that cooperate to transfer electrons derived from NADH and succinate to molecular oxygen, creating an electrochemical gradient over the inner membrane that drives transmembrane transport and the ATP synthase. Cytochrome c oxidase is the component of the respiratory chain that catalyzes the reduction of oxygen to water. Electrons originating from reduced cytochrome c in the intermembrane space (IMS) are transferred via the dinuclear copper A center (CU(A)) of subunit 2 and heme A of subunit 1 to the active site in subunit 1, a binuclear center (BNC) formed by heme A3 and copper B (CU(B)). The BNC reduces molecular oxygen to 2 water molecules using 4 electrons from cytochrome c in the IMS and 4 protons from the mitochondrial matrix.</text>
</comment>
<comment type="pathway">
    <text evidence="2 15">Energy metabolism; oxidative phosphorylation.</text>
</comment>
<evidence type="ECO:0000313" key="17">
    <source>
        <dbReference type="Proteomes" id="UP000001593"/>
    </source>
</evidence>
<keyword evidence="5" id="KW-0597">Phosphoprotein</keyword>
<evidence type="ECO:0000256" key="8">
    <source>
        <dbReference type="ARBA" id="ARBA00022792"/>
    </source>
</evidence>
<evidence type="ECO:0000256" key="4">
    <source>
        <dbReference type="ARBA" id="ARBA00021968"/>
    </source>
</evidence>
<dbReference type="InterPro" id="IPR003204">
    <property type="entry name" value="Cyt_c_oxidase_su5A/6"/>
</dbReference>
<dbReference type="GO" id="GO:0046872">
    <property type="term" value="F:metal ion binding"/>
    <property type="evidence" value="ECO:0007669"/>
    <property type="project" value="UniProtKB-UniRule"/>
</dbReference>
<dbReference type="EMBL" id="DS469882">
    <property type="protein sequence ID" value="EDO31660.1"/>
    <property type="molecule type" value="Genomic_DNA"/>
</dbReference>
<sequence length="110" mass="12625">MSSNKPVESEEAFDARWEAYFSRPDIDAWELRRGLNELYGHDLVPEPKIINAMFHACRRLNDYGTTVRILEAVKDKAAGNKEIYPYILQQCKPVMEELGILTPEELGLAK</sequence>
<evidence type="ECO:0000256" key="14">
    <source>
        <dbReference type="ARBA" id="ARBA00031049"/>
    </source>
</evidence>
<comment type="subcellular location">
    <subcellularLocation>
        <location evidence="1 15">Mitochondrion inner membrane</location>
        <topology evidence="1 15">Peripheral membrane protein</topology>
        <orientation evidence="1 15">Matrix side</orientation>
    </subcellularLocation>
</comment>
<dbReference type="KEGG" id="nve:5502594"/>
<dbReference type="Gene3D" id="1.25.40.40">
    <property type="entry name" value="Cytochrome c oxidase, subunit Va/VI"/>
    <property type="match status" value="1"/>
</dbReference>
<evidence type="ECO:0000256" key="10">
    <source>
        <dbReference type="ARBA" id="ARBA00022946"/>
    </source>
</evidence>
<dbReference type="Pfam" id="PF02284">
    <property type="entry name" value="COX5A"/>
    <property type="match status" value="1"/>
</dbReference>
<keyword evidence="17" id="KW-1185">Reference proteome</keyword>
<dbReference type="SUPFAM" id="SSF48479">
    <property type="entry name" value="Cytochrome c oxidase subunit E"/>
    <property type="match status" value="1"/>
</dbReference>
<dbReference type="PhylomeDB" id="A7SX99"/>
<evidence type="ECO:0000256" key="2">
    <source>
        <dbReference type="ARBA" id="ARBA00004673"/>
    </source>
</evidence>
<dbReference type="GO" id="GO:0045277">
    <property type="term" value="C:respiratory chain complex IV"/>
    <property type="evidence" value="ECO:0000318"/>
    <property type="project" value="GO_Central"/>
</dbReference>
<evidence type="ECO:0000256" key="13">
    <source>
        <dbReference type="ARBA" id="ARBA00023136"/>
    </source>
</evidence>
<keyword evidence="12 15" id="KW-0496">Mitochondrion</keyword>
<dbReference type="AlphaFoldDB" id="A7SX99"/>
<dbReference type="HOGENOM" id="CLU_099086_1_1_1"/>
<accession>A7SX99</accession>
<name>A7SX99_NEMVE</name>
<evidence type="ECO:0000256" key="12">
    <source>
        <dbReference type="ARBA" id="ARBA00023128"/>
    </source>
</evidence>
<dbReference type="CDD" id="cd00923">
    <property type="entry name" value="Cyt_c_Oxidase_Va"/>
    <property type="match status" value="1"/>
</dbReference>
<evidence type="ECO:0000256" key="15">
    <source>
        <dbReference type="RuleBase" id="RU368103"/>
    </source>
</evidence>
<dbReference type="PANTHER" id="PTHR14200">
    <property type="entry name" value="CYTOCHROME C OXIDASE POLYPEPTIDE"/>
    <property type="match status" value="1"/>
</dbReference>
<keyword evidence="10 15" id="KW-0809">Transit peptide</keyword>
<keyword evidence="7 15" id="KW-0479">Metal-binding</keyword>
<keyword evidence="6 15" id="KW-0349">Heme</keyword>
<dbReference type="OMA" id="CFAYDIV"/>
<evidence type="ECO:0000256" key="7">
    <source>
        <dbReference type="ARBA" id="ARBA00022723"/>
    </source>
</evidence>